<dbReference type="EMBL" id="HBUF01240389">
    <property type="protein sequence ID" value="CAG6676679.1"/>
    <property type="molecule type" value="Transcribed_RNA"/>
</dbReference>
<keyword evidence="3" id="KW-0808">Transferase</keyword>
<organism evidence="3">
    <name type="scientific">Cacopsylla melanoneura</name>
    <dbReference type="NCBI Taxonomy" id="428564"/>
    <lineage>
        <taxon>Eukaryota</taxon>
        <taxon>Metazoa</taxon>
        <taxon>Ecdysozoa</taxon>
        <taxon>Arthropoda</taxon>
        <taxon>Hexapoda</taxon>
        <taxon>Insecta</taxon>
        <taxon>Pterygota</taxon>
        <taxon>Neoptera</taxon>
        <taxon>Paraneoptera</taxon>
        <taxon>Hemiptera</taxon>
        <taxon>Sternorrhyncha</taxon>
        <taxon>Psylloidea</taxon>
        <taxon>Psyllidae</taxon>
        <taxon>Psyllinae</taxon>
        <taxon>Cacopsylla</taxon>
    </lineage>
</organism>
<dbReference type="PANTHER" id="PTHR43173:SF19">
    <property type="entry name" value="AARF DOMAIN-CONTAINING PROTEIN KINASE 1"/>
    <property type="match status" value="1"/>
</dbReference>
<dbReference type="EMBL" id="HBUF01240388">
    <property type="protein sequence ID" value="CAG6676678.1"/>
    <property type="molecule type" value="Transcribed_RNA"/>
</dbReference>
<keyword evidence="3" id="KW-0418">Kinase</keyword>
<dbReference type="CDD" id="cd13969">
    <property type="entry name" value="ADCK1-like"/>
    <property type="match status" value="1"/>
</dbReference>
<dbReference type="InterPro" id="IPR011009">
    <property type="entry name" value="Kinase-like_dom_sf"/>
</dbReference>
<sequence>MNKVVQTRRNLKYLLGAGSVIGGTGILLHRNNYDVNSVLAVRLVRAATCVFNIAYIYKKALYQKATPDPSSEEYKKLKSQVHKEAAEQLLELCKKNKGVYIKVGQHIGALEYLLPKEYVETMKVLHSKAPISPMKDIYAVLKEDLGKDPSEIFASIEPTPMGAASLAQVHKATLHDGREIALKVQHRKVRDNANIDIRCMEALVHVVAWVFPEFKFVWLVDETKRNIPRELNFLEEAENIKKVTKIFEHFPWLKIPQVHPELCTSRVIAMDFMQGGQINDIDYITQNKIDVFEVSDKLGKLYSEMIFNSGFVHSDPHPGNILVRKSETSNSAELILLDHGLYATLTDDFRTEYAKLWLSILNKDKVAMKEHCTNLGVGDMYGLFACMVSGRSWDAIESGIEKTKFDENEKELFQRDVPNLIPEISDILTRVNRQVLLILKTNDLLRGIEHTLKTQARMVSLLVMSRCCIHSVYNEDYSHTSSTYRKLVLTISERWQLFKLSLYYFYLGVSNFSFRTSLISISGV</sequence>
<name>A0A8D8SZ95_9HEMI</name>
<comment type="similarity">
    <text evidence="1">Belongs to the protein kinase superfamily. ADCK protein kinase family.</text>
</comment>
<accession>A0A8D8SZ95</accession>
<feature type="domain" description="ABC1 atypical kinase-like" evidence="2">
    <location>
        <begin position="125"/>
        <end position="371"/>
    </location>
</feature>
<dbReference type="AlphaFoldDB" id="A0A8D8SZ95"/>
<dbReference type="GO" id="GO:0055088">
    <property type="term" value="P:lipid homeostasis"/>
    <property type="evidence" value="ECO:0007669"/>
    <property type="project" value="TreeGrafter"/>
</dbReference>
<dbReference type="InterPro" id="IPR051130">
    <property type="entry name" value="Mito_struct-func_regulator"/>
</dbReference>
<dbReference type="PANTHER" id="PTHR43173">
    <property type="entry name" value="ABC1 FAMILY PROTEIN"/>
    <property type="match status" value="1"/>
</dbReference>
<dbReference type="InterPro" id="IPR004147">
    <property type="entry name" value="ABC1_dom"/>
</dbReference>
<dbReference type="GO" id="GO:0005743">
    <property type="term" value="C:mitochondrial inner membrane"/>
    <property type="evidence" value="ECO:0007669"/>
    <property type="project" value="TreeGrafter"/>
</dbReference>
<dbReference type="InterPro" id="IPR045307">
    <property type="entry name" value="ADCK1_dom"/>
</dbReference>
<evidence type="ECO:0000313" key="3">
    <source>
        <dbReference type="EMBL" id="CAG6676679.1"/>
    </source>
</evidence>
<evidence type="ECO:0000259" key="2">
    <source>
        <dbReference type="Pfam" id="PF03109"/>
    </source>
</evidence>
<evidence type="ECO:0000256" key="1">
    <source>
        <dbReference type="ARBA" id="ARBA00009670"/>
    </source>
</evidence>
<dbReference type="Pfam" id="PF03109">
    <property type="entry name" value="ABC1"/>
    <property type="match status" value="1"/>
</dbReference>
<dbReference type="SUPFAM" id="SSF56112">
    <property type="entry name" value="Protein kinase-like (PK-like)"/>
    <property type="match status" value="1"/>
</dbReference>
<proteinExistence type="inferred from homology"/>
<protein>
    <submittedName>
        <fullName evidence="3">Uncharacterized aarF domain-containing protein kinase 1</fullName>
    </submittedName>
</protein>
<dbReference type="GO" id="GO:0007005">
    <property type="term" value="P:mitochondrion organization"/>
    <property type="evidence" value="ECO:0007669"/>
    <property type="project" value="TreeGrafter"/>
</dbReference>
<dbReference type="GO" id="GO:0016301">
    <property type="term" value="F:kinase activity"/>
    <property type="evidence" value="ECO:0007669"/>
    <property type="project" value="UniProtKB-KW"/>
</dbReference>
<reference evidence="3" key="1">
    <citation type="submission" date="2021-05" db="EMBL/GenBank/DDBJ databases">
        <authorList>
            <person name="Alioto T."/>
            <person name="Alioto T."/>
            <person name="Gomez Garrido J."/>
        </authorList>
    </citation>
    <scope>NUCLEOTIDE SEQUENCE</scope>
</reference>